<dbReference type="EMBL" id="LBRB01000013">
    <property type="protein sequence ID" value="KKP88453.1"/>
    <property type="molecule type" value="Genomic_DNA"/>
</dbReference>
<accession>A0A0G0D542</accession>
<dbReference type="InterPro" id="IPR006440">
    <property type="entry name" value="Doc"/>
</dbReference>
<keyword evidence="1" id="KW-0812">Transmembrane</keyword>
<proteinExistence type="predicted"/>
<gene>
    <name evidence="3" type="ORF">UR93_C0013G0013</name>
</gene>
<dbReference type="InterPro" id="IPR003812">
    <property type="entry name" value="Fido"/>
</dbReference>
<dbReference type="Gene3D" id="1.20.120.1870">
    <property type="entry name" value="Fic/DOC protein, Fido domain"/>
    <property type="match status" value="1"/>
</dbReference>
<dbReference type="InterPro" id="IPR036597">
    <property type="entry name" value="Fido-like_dom_sf"/>
</dbReference>
<protein>
    <submittedName>
        <fullName evidence="3">Toxin-antitoxin system</fullName>
    </submittedName>
</protein>
<evidence type="ECO:0000313" key="3">
    <source>
        <dbReference type="EMBL" id="KKP88453.1"/>
    </source>
</evidence>
<evidence type="ECO:0000259" key="2">
    <source>
        <dbReference type="PROSITE" id="PS51459"/>
    </source>
</evidence>
<dbReference type="AlphaFoldDB" id="A0A0G0D542"/>
<dbReference type="GO" id="GO:0016301">
    <property type="term" value="F:kinase activity"/>
    <property type="evidence" value="ECO:0007669"/>
    <property type="project" value="InterPro"/>
</dbReference>
<dbReference type="STRING" id="1618333.UR93_C0013G0013"/>
<name>A0A0G0D542_9BACT</name>
<evidence type="ECO:0000313" key="4">
    <source>
        <dbReference type="Proteomes" id="UP000034316"/>
    </source>
</evidence>
<dbReference type="InterPro" id="IPR053737">
    <property type="entry name" value="Type_II_TA_Toxin"/>
</dbReference>
<reference evidence="3 4" key="1">
    <citation type="journal article" date="2015" name="Nature">
        <title>rRNA introns, odd ribosomes, and small enigmatic genomes across a large radiation of phyla.</title>
        <authorList>
            <person name="Brown C.T."/>
            <person name="Hug L.A."/>
            <person name="Thomas B.C."/>
            <person name="Sharon I."/>
            <person name="Castelle C.J."/>
            <person name="Singh A."/>
            <person name="Wilkins M.J."/>
            <person name="Williams K.H."/>
            <person name="Banfield J.F."/>
        </authorList>
    </citation>
    <scope>NUCLEOTIDE SEQUENCE [LARGE SCALE GENOMIC DNA]</scope>
</reference>
<dbReference type="Proteomes" id="UP000034316">
    <property type="component" value="Unassembled WGS sequence"/>
</dbReference>
<evidence type="ECO:0000256" key="1">
    <source>
        <dbReference type="SAM" id="Phobius"/>
    </source>
</evidence>
<dbReference type="Pfam" id="PF02661">
    <property type="entry name" value="Fic"/>
    <property type="match status" value="1"/>
</dbReference>
<keyword evidence="1" id="KW-1133">Transmembrane helix</keyword>
<feature type="transmembrane region" description="Helical" evidence="1">
    <location>
        <begin position="85"/>
        <end position="103"/>
    </location>
</feature>
<keyword evidence="1" id="KW-0472">Membrane</keyword>
<comment type="caution">
    <text evidence="3">The sequence shown here is derived from an EMBL/GenBank/DDBJ whole genome shotgun (WGS) entry which is preliminary data.</text>
</comment>
<sequence>MKYIKRISLEHIEVIAHQLAVATMSWDEPIPAFQTRYPNVLESCINTPFQTYNRKDLYPTLHHKTAILFYLLIKNHPFQNGNKRIAVTTLLVFLFLNSCWLQVAPQKLYNLAIWTAQSDPDLRDAVIAGLKDFLDRYAKEVR</sequence>
<feature type="domain" description="Fido" evidence="2">
    <location>
        <begin position="7"/>
        <end position="136"/>
    </location>
</feature>
<dbReference type="NCBIfam" id="TIGR01550">
    <property type="entry name" value="DOC_P1"/>
    <property type="match status" value="1"/>
</dbReference>
<dbReference type="SUPFAM" id="SSF140931">
    <property type="entry name" value="Fic-like"/>
    <property type="match status" value="1"/>
</dbReference>
<organism evidence="3 4">
    <name type="scientific">Berkelbacteria bacterium GW2011_GWA2_35_9</name>
    <dbReference type="NCBI Taxonomy" id="1618333"/>
    <lineage>
        <taxon>Bacteria</taxon>
        <taxon>Candidatus Berkelbacteria</taxon>
    </lineage>
</organism>
<dbReference type="PROSITE" id="PS51459">
    <property type="entry name" value="FIDO"/>
    <property type="match status" value="1"/>
</dbReference>